<dbReference type="AlphaFoldDB" id="A0A7I8W534"/>
<name>A0A7I8W534_9ANNE</name>
<accession>A0A7I8W534</accession>
<feature type="region of interest" description="Disordered" evidence="1">
    <location>
        <begin position="485"/>
        <end position="599"/>
    </location>
</feature>
<feature type="compositionally biased region" description="Basic and acidic residues" evidence="1">
    <location>
        <begin position="528"/>
        <end position="559"/>
    </location>
</feature>
<evidence type="ECO:0000256" key="1">
    <source>
        <dbReference type="SAM" id="MobiDB-lite"/>
    </source>
</evidence>
<evidence type="ECO:0000313" key="3">
    <source>
        <dbReference type="Proteomes" id="UP000549394"/>
    </source>
</evidence>
<proteinExistence type="predicted"/>
<protein>
    <submittedName>
        <fullName evidence="2">DgyrCDS10356</fullName>
    </submittedName>
</protein>
<sequence length="648" mass="74024">MGSSFLEEDLKDIKWSDQLARPHDLIGLTCPMYILVENGGDADLGLEKGQIIRIDSWDKQKRIIIKDKRNRYVSVPRDFPMKFLVRNIQESSLKNNRRALKPCPSTKLYHIIKSFFTGKRLEVEFDYFDPWIFRVGGEQTNSRDYGSIYIENLETPNGCFGPLVTEHFLKGFFILKQNTFLNISKFAIIPTTTNIMLKVADGFENDENGLRWRSFCSTHSKTLARTLKSDWFKLPGTLDILLPHISTLTSNSLYTDNDNTVFDENGNNESTLTRNSNYDQKVFNYHETHNYHDRNRQNVHNDEAANELAVLTIESERICVDDTDGRNVGNGQIRKNFQAEIHNTKSSNYKNVVTSSKANGMNSKDVYRPTTDRGVNTEEMANESKMGKIHTSNIVVENRMESATLPRYVQKNNVPPLQTTYATLPKQQVLGIPQQQYQYQSNQYLVQSPAQLTPSPSLNTLYVLKPIQILQNPVQTVQMGPYQSPAPMPIPLSSPNPRENGAETFIQHSTPRVKEIVKKSSGSGTRPRRSEKTRRQLEVKHVKTSSRFDRGKDEVDRPRIIHLSESSSKLARSPPPQPKDELPSPIYDPRHEADIASDRIKKAEERVGKAYKRLDSTGSVRSLRQVMTMKSEKDSDSFVDADDRNIDF</sequence>
<comment type="caution">
    <text evidence="2">The sequence shown here is derived from an EMBL/GenBank/DDBJ whole genome shotgun (WGS) entry which is preliminary data.</text>
</comment>
<dbReference type="Proteomes" id="UP000549394">
    <property type="component" value="Unassembled WGS sequence"/>
</dbReference>
<feature type="region of interest" description="Disordered" evidence="1">
    <location>
        <begin position="625"/>
        <end position="648"/>
    </location>
</feature>
<dbReference type="EMBL" id="CAJFCJ010000015">
    <property type="protein sequence ID" value="CAD5121894.1"/>
    <property type="molecule type" value="Genomic_DNA"/>
</dbReference>
<reference evidence="2 3" key="1">
    <citation type="submission" date="2020-08" db="EMBL/GenBank/DDBJ databases">
        <authorList>
            <person name="Hejnol A."/>
        </authorList>
    </citation>
    <scope>NUCLEOTIDE SEQUENCE [LARGE SCALE GENOMIC DNA]</scope>
</reference>
<evidence type="ECO:0000313" key="2">
    <source>
        <dbReference type="EMBL" id="CAD5121894.1"/>
    </source>
</evidence>
<feature type="compositionally biased region" description="Basic and acidic residues" evidence="1">
    <location>
        <begin position="630"/>
        <end position="648"/>
    </location>
</feature>
<organism evidence="2 3">
    <name type="scientific">Dimorphilus gyrociliatus</name>
    <dbReference type="NCBI Taxonomy" id="2664684"/>
    <lineage>
        <taxon>Eukaryota</taxon>
        <taxon>Metazoa</taxon>
        <taxon>Spiralia</taxon>
        <taxon>Lophotrochozoa</taxon>
        <taxon>Annelida</taxon>
        <taxon>Polychaeta</taxon>
        <taxon>Polychaeta incertae sedis</taxon>
        <taxon>Dinophilidae</taxon>
        <taxon>Dimorphilus</taxon>
    </lineage>
</organism>
<feature type="compositionally biased region" description="Basic and acidic residues" evidence="1">
    <location>
        <begin position="578"/>
        <end position="599"/>
    </location>
</feature>
<keyword evidence="3" id="KW-1185">Reference proteome</keyword>
<feature type="compositionally biased region" description="Pro residues" evidence="1">
    <location>
        <begin position="485"/>
        <end position="494"/>
    </location>
</feature>
<gene>
    <name evidence="2" type="ORF">DGYR_LOCUS9788</name>
</gene>